<comment type="catalytic activity">
    <reaction evidence="1">
        <text>ATP + protein L-histidine = ADP + protein N-phospho-L-histidine.</text>
        <dbReference type="EC" id="2.7.13.3"/>
    </reaction>
</comment>
<evidence type="ECO:0000256" key="2">
    <source>
        <dbReference type="ARBA" id="ARBA00012438"/>
    </source>
</evidence>
<dbReference type="Gene3D" id="3.40.50.2300">
    <property type="match status" value="1"/>
</dbReference>
<keyword evidence="8" id="KW-0808">Transferase</keyword>
<dbReference type="InterPro" id="IPR003661">
    <property type="entry name" value="HisK_dim/P_dom"/>
</dbReference>
<sequence length="570" mass="60813">MSPPVLTEPPLADRSLRDAGPVLILAPTERDGLGLFRLLASERIEGQRVESVSALAESVGVATGLVLVTDELLFHADLGPLTAHLSRQPPWSDLPFIVLSQMGTQARRQMDEIRLAERLGNVLFIERPLNAVTLLSAVKTSLRARSWQRRLRGHMEEEAAAAERMAELLEARVRERTAALEAAEAERRRIAAALAQSQKMEAVGQLTGGIAHDFNNMLTGVLGSLDLMQARLAKGRFSELERFLGLARTGAERAAGLTQRLLAFSRRQVLTPQPVELQRLVAGMEGLIRSTIGPEIDIEVDAPAGSWPVLCDPHQMESALLNLCINARDAMPGGGRLAIALANLPGSGAPGGGAEDRVTLSVRDTGSGMAPEVMQRAFDPFFTTKPIGQGTGLGLSMIYGFVQQSGGRITIESAPGQGTTLRLCFPRHRGAAITAPEAGKPEAAATGPGGTVLVVDDEPSLRLLAAEVLRERGCTVLEAGDAASALEILRGGRTIDLLVTDIGMPGGMNGRDLALAARELHDTLRVLFITGYPEAALEGVALSGPDMQLLTKPFTMEALAERIRHMMAPD</sequence>
<proteinExistence type="predicted"/>
<evidence type="ECO:0000256" key="4">
    <source>
        <dbReference type="PROSITE-ProRule" id="PRU00169"/>
    </source>
</evidence>
<dbReference type="InterPro" id="IPR011006">
    <property type="entry name" value="CheY-like_superfamily"/>
</dbReference>
<dbReference type="AlphaFoldDB" id="A0A1S8D9Y2"/>
<feature type="domain" description="Response regulatory" evidence="7">
    <location>
        <begin position="451"/>
        <end position="567"/>
    </location>
</feature>
<comment type="caution">
    <text evidence="8">The sequence shown here is derived from an EMBL/GenBank/DDBJ whole genome shotgun (WGS) entry which is preliminary data.</text>
</comment>
<evidence type="ECO:0000256" key="3">
    <source>
        <dbReference type="ARBA" id="ARBA00022553"/>
    </source>
</evidence>
<dbReference type="PANTHER" id="PTHR43065:SF42">
    <property type="entry name" value="TWO-COMPONENT SENSOR PPRA"/>
    <property type="match status" value="1"/>
</dbReference>
<organism evidence="8 9">
    <name type="scientific">Roseomonas mucosa</name>
    <dbReference type="NCBI Taxonomy" id="207340"/>
    <lineage>
        <taxon>Bacteria</taxon>
        <taxon>Pseudomonadati</taxon>
        <taxon>Pseudomonadota</taxon>
        <taxon>Alphaproteobacteria</taxon>
        <taxon>Acetobacterales</taxon>
        <taxon>Roseomonadaceae</taxon>
        <taxon>Roseomonas</taxon>
    </lineage>
</organism>
<dbReference type="SMART" id="SM00448">
    <property type="entry name" value="REC"/>
    <property type="match status" value="1"/>
</dbReference>
<dbReference type="EC" id="2.7.13.3" evidence="2"/>
<dbReference type="CDD" id="cd00082">
    <property type="entry name" value="HisKA"/>
    <property type="match status" value="1"/>
</dbReference>
<accession>A0A1S8D9Y2</accession>
<dbReference type="SUPFAM" id="SSF47384">
    <property type="entry name" value="Homodimeric domain of signal transducing histidine kinase"/>
    <property type="match status" value="1"/>
</dbReference>
<evidence type="ECO:0000259" key="6">
    <source>
        <dbReference type="PROSITE" id="PS50109"/>
    </source>
</evidence>
<keyword evidence="9" id="KW-1185">Reference proteome</keyword>
<dbReference type="PANTHER" id="PTHR43065">
    <property type="entry name" value="SENSOR HISTIDINE KINASE"/>
    <property type="match status" value="1"/>
</dbReference>
<dbReference type="OrthoDB" id="9796100at2"/>
<dbReference type="SMART" id="SM00388">
    <property type="entry name" value="HisKA"/>
    <property type="match status" value="1"/>
</dbReference>
<dbReference type="Pfam" id="PF00512">
    <property type="entry name" value="HisKA"/>
    <property type="match status" value="1"/>
</dbReference>
<feature type="coiled-coil region" evidence="5">
    <location>
        <begin position="152"/>
        <end position="200"/>
    </location>
</feature>
<dbReference type="Proteomes" id="UP000054844">
    <property type="component" value="Unassembled WGS sequence"/>
</dbReference>
<name>A0A1S8D9Y2_9PROT</name>
<evidence type="ECO:0000313" key="9">
    <source>
        <dbReference type="Proteomes" id="UP000054844"/>
    </source>
</evidence>
<gene>
    <name evidence="8" type="ORF">APZ41_002960</name>
</gene>
<evidence type="ECO:0000256" key="1">
    <source>
        <dbReference type="ARBA" id="ARBA00000085"/>
    </source>
</evidence>
<dbReference type="InterPro" id="IPR005467">
    <property type="entry name" value="His_kinase_dom"/>
</dbReference>
<dbReference type="SUPFAM" id="SSF52172">
    <property type="entry name" value="CheY-like"/>
    <property type="match status" value="1"/>
</dbReference>
<dbReference type="PROSITE" id="PS50109">
    <property type="entry name" value="HIS_KIN"/>
    <property type="match status" value="1"/>
</dbReference>
<dbReference type="GO" id="GO:0000155">
    <property type="term" value="F:phosphorelay sensor kinase activity"/>
    <property type="evidence" value="ECO:0007669"/>
    <property type="project" value="InterPro"/>
</dbReference>
<dbReference type="Pfam" id="PF00072">
    <property type="entry name" value="Response_reg"/>
    <property type="match status" value="1"/>
</dbReference>
<dbReference type="PROSITE" id="PS50110">
    <property type="entry name" value="RESPONSE_REGULATORY"/>
    <property type="match status" value="1"/>
</dbReference>
<keyword evidence="5" id="KW-0175">Coiled coil</keyword>
<dbReference type="SUPFAM" id="SSF55874">
    <property type="entry name" value="ATPase domain of HSP90 chaperone/DNA topoisomerase II/histidine kinase"/>
    <property type="match status" value="1"/>
</dbReference>
<keyword evidence="3 4" id="KW-0597">Phosphoprotein</keyword>
<dbReference type="InterPro" id="IPR036097">
    <property type="entry name" value="HisK_dim/P_sf"/>
</dbReference>
<keyword evidence="8" id="KW-0418">Kinase</keyword>
<protein>
    <recommendedName>
        <fullName evidence="2">histidine kinase</fullName>
        <ecNumber evidence="2">2.7.13.3</ecNumber>
    </recommendedName>
</protein>
<dbReference type="Gene3D" id="1.10.287.130">
    <property type="match status" value="1"/>
</dbReference>
<dbReference type="SMART" id="SM00387">
    <property type="entry name" value="HATPase_c"/>
    <property type="match status" value="1"/>
</dbReference>
<dbReference type="Pfam" id="PF02518">
    <property type="entry name" value="HATPase_c"/>
    <property type="match status" value="1"/>
</dbReference>
<dbReference type="PRINTS" id="PR00344">
    <property type="entry name" value="BCTRLSENSOR"/>
</dbReference>
<feature type="domain" description="Histidine kinase" evidence="6">
    <location>
        <begin position="209"/>
        <end position="429"/>
    </location>
</feature>
<dbReference type="InterPro" id="IPR001789">
    <property type="entry name" value="Sig_transdc_resp-reg_receiver"/>
</dbReference>
<dbReference type="EMBL" id="LLWF02000004">
    <property type="protein sequence ID" value="ONH84719.1"/>
    <property type="molecule type" value="Genomic_DNA"/>
</dbReference>
<dbReference type="InterPro" id="IPR036890">
    <property type="entry name" value="HATPase_C_sf"/>
</dbReference>
<feature type="modified residue" description="4-aspartylphosphate" evidence="4">
    <location>
        <position position="501"/>
    </location>
</feature>
<dbReference type="InterPro" id="IPR003594">
    <property type="entry name" value="HATPase_dom"/>
</dbReference>
<reference evidence="8" key="1">
    <citation type="submission" date="2016-12" db="EMBL/GenBank/DDBJ databases">
        <title>Draft genome sequence of Roseomonas mucosa strain AU37, isolated from a peripheral intravenous catheter.</title>
        <authorList>
            <person name="Choudhury M.A."/>
            <person name="Sidjabat H.E."/>
            <person name="Wailan A.M."/>
            <person name="Zhang L."/>
            <person name="Marsh N.M."/>
            <person name="Rickard C.M."/>
            <person name="Davies M."/>
            <person name="Mcmillan D.J."/>
        </authorList>
    </citation>
    <scope>NUCLEOTIDE SEQUENCE [LARGE SCALE GENOMIC DNA]</scope>
    <source>
        <strain evidence="8">AU37</strain>
    </source>
</reference>
<evidence type="ECO:0000313" key="8">
    <source>
        <dbReference type="EMBL" id="ONH84719.1"/>
    </source>
</evidence>
<dbReference type="InterPro" id="IPR004358">
    <property type="entry name" value="Sig_transdc_His_kin-like_C"/>
</dbReference>
<evidence type="ECO:0000256" key="5">
    <source>
        <dbReference type="SAM" id="Coils"/>
    </source>
</evidence>
<dbReference type="STRING" id="207340.APZ41_002960"/>
<evidence type="ECO:0000259" key="7">
    <source>
        <dbReference type="PROSITE" id="PS50110"/>
    </source>
</evidence>
<dbReference type="Gene3D" id="3.30.565.10">
    <property type="entry name" value="Histidine kinase-like ATPase, C-terminal domain"/>
    <property type="match status" value="1"/>
</dbReference>